<comment type="caution">
    <text evidence="1">The sequence shown here is derived from an EMBL/GenBank/DDBJ whole genome shotgun (WGS) entry which is preliminary data.</text>
</comment>
<accession>A0ABS0SS30</accession>
<dbReference type="Proteomes" id="UP000639859">
    <property type="component" value="Unassembled WGS sequence"/>
</dbReference>
<name>A0ABS0SS30_9CAUL</name>
<protein>
    <submittedName>
        <fullName evidence="1">Uncharacterized protein</fullName>
    </submittedName>
</protein>
<keyword evidence="2" id="KW-1185">Reference proteome</keyword>
<reference evidence="1 2" key="1">
    <citation type="submission" date="2020-11" db="EMBL/GenBank/DDBJ databases">
        <title>genome sequence of strain KACC 18849.</title>
        <authorList>
            <person name="Gao J."/>
            <person name="Zhang X."/>
        </authorList>
    </citation>
    <scope>NUCLEOTIDE SEQUENCE [LARGE SCALE GENOMIC DNA]</scope>
    <source>
        <strain evidence="1 2">KACC 18849</strain>
    </source>
</reference>
<dbReference type="RefSeq" id="WP_198574324.1">
    <property type="nucleotide sequence ID" value="NZ_JADWOX010000001.1"/>
</dbReference>
<proteinExistence type="predicted"/>
<dbReference type="EMBL" id="JADWOX010000001">
    <property type="protein sequence ID" value="MBI1682368.1"/>
    <property type="molecule type" value="Genomic_DNA"/>
</dbReference>
<sequence>MSPPAGARANPDVSVRLGTLEGRMESLERAQAATAEDAREARDLAKEIIVILREQNALERVSEVRSEARKLVGDLREDVVAANTGMRTDLKSIRTDVDALMNLRTQAQGAVKGGKWVIDALKIIAGAGGGAIILKLLEVIK</sequence>
<organism evidence="1 2">
    <name type="scientific">Caulobacter hibisci</name>
    <dbReference type="NCBI Taxonomy" id="2035993"/>
    <lineage>
        <taxon>Bacteria</taxon>
        <taxon>Pseudomonadati</taxon>
        <taxon>Pseudomonadota</taxon>
        <taxon>Alphaproteobacteria</taxon>
        <taxon>Caulobacterales</taxon>
        <taxon>Caulobacteraceae</taxon>
        <taxon>Caulobacter</taxon>
    </lineage>
</organism>
<evidence type="ECO:0000313" key="2">
    <source>
        <dbReference type="Proteomes" id="UP000639859"/>
    </source>
</evidence>
<evidence type="ECO:0000313" key="1">
    <source>
        <dbReference type="EMBL" id="MBI1682368.1"/>
    </source>
</evidence>
<gene>
    <name evidence="1" type="ORF">I4Q42_01655</name>
</gene>